<evidence type="ECO:0000313" key="1">
    <source>
        <dbReference type="EMBL" id="KAF2963215.1"/>
    </source>
</evidence>
<sequence length="237" mass="26865">MSSGRVSSWTRFKLPSSNALEPSIFKPLAIGNNSRIHDAYYGPIAESNGEHLLVVIWESRQDYEGFKTSAQYRELLASLTTAFTSAEPITQVVDFDRVTFWWRFGPNTEIRTVYFPAHLPSQIREGVRSLRGLVLTMGVGIDGSKAHLSPYRGVPTCGWAEGLQIWRSQDTVACLWCHYWKDREAEEKFKTTEMRPPKDGEANKVLVLDAFGQDLKTYGALGWEDTHVDFKKVPKFG</sequence>
<organism evidence="1 2">
    <name type="scientific">Xylaria multiplex</name>
    <dbReference type="NCBI Taxonomy" id="323545"/>
    <lineage>
        <taxon>Eukaryota</taxon>
        <taxon>Fungi</taxon>
        <taxon>Dikarya</taxon>
        <taxon>Ascomycota</taxon>
        <taxon>Pezizomycotina</taxon>
        <taxon>Sordariomycetes</taxon>
        <taxon>Xylariomycetidae</taxon>
        <taxon>Xylariales</taxon>
        <taxon>Xylariaceae</taxon>
        <taxon>Xylaria</taxon>
    </lineage>
</organism>
<protein>
    <recommendedName>
        <fullName evidence="3">ABM domain-containing protein</fullName>
    </recommendedName>
</protein>
<name>A0A7C8MML5_9PEZI</name>
<evidence type="ECO:0000313" key="2">
    <source>
        <dbReference type="Proteomes" id="UP000481858"/>
    </source>
</evidence>
<comment type="caution">
    <text evidence="1">The sequence shown here is derived from an EMBL/GenBank/DDBJ whole genome shotgun (WGS) entry which is preliminary data.</text>
</comment>
<dbReference type="InParanoid" id="A0A7C8MML5"/>
<dbReference type="AlphaFoldDB" id="A0A7C8MML5"/>
<dbReference type="OrthoDB" id="4993731at2759"/>
<keyword evidence="2" id="KW-1185">Reference proteome</keyword>
<accession>A0A7C8MML5</accession>
<proteinExistence type="predicted"/>
<dbReference type="EMBL" id="WUBL01000223">
    <property type="protein sequence ID" value="KAF2963215.1"/>
    <property type="molecule type" value="Genomic_DNA"/>
</dbReference>
<dbReference type="Proteomes" id="UP000481858">
    <property type="component" value="Unassembled WGS sequence"/>
</dbReference>
<evidence type="ECO:0008006" key="3">
    <source>
        <dbReference type="Google" id="ProtNLM"/>
    </source>
</evidence>
<reference evidence="1 2" key="1">
    <citation type="submission" date="2019-12" db="EMBL/GenBank/DDBJ databases">
        <title>Draft genome sequence of the ascomycete Xylaria multiplex DSM 110363.</title>
        <authorList>
            <person name="Buettner E."/>
            <person name="Kellner H."/>
        </authorList>
    </citation>
    <scope>NUCLEOTIDE SEQUENCE [LARGE SCALE GENOMIC DNA]</scope>
    <source>
        <strain evidence="1 2">DSM 110363</strain>
    </source>
</reference>
<gene>
    <name evidence="1" type="ORF">GQX73_g10361</name>
</gene>